<dbReference type="PIRSF" id="PIRSF001235">
    <property type="entry name" value="Amidase_carbamoylase"/>
    <property type="match status" value="1"/>
</dbReference>
<evidence type="ECO:0000256" key="2">
    <source>
        <dbReference type="ARBA" id="ARBA00006153"/>
    </source>
</evidence>
<comment type="cofactor">
    <cofactor evidence="1">
        <name>Mn(2+)</name>
        <dbReference type="ChEBI" id="CHEBI:29035"/>
    </cofactor>
</comment>
<dbReference type="Pfam" id="PF01546">
    <property type="entry name" value="Peptidase_M20"/>
    <property type="match status" value="1"/>
</dbReference>
<dbReference type="Pfam" id="PF07687">
    <property type="entry name" value="M20_dimer"/>
    <property type="match status" value="1"/>
</dbReference>
<evidence type="ECO:0000256" key="1">
    <source>
        <dbReference type="ARBA" id="ARBA00001936"/>
    </source>
</evidence>
<feature type="domain" description="Peptidase M20 dimerisation" evidence="7">
    <location>
        <begin position="218"/>
        <end position="319"/>
    </location>
</feature>
<dbReference type="EMBL" id="JAUCBP010000010">
    <property type="protein sequence ID" value="MDM7861339.1"/>
    <property type="molecule type" value="Genomic_DNA"/>
</dbReference>
<comment type="subunit">
    <text evidence="3">Homodimer.</text>
</comment>
<evidence type="ECO:0000313" key="8">
    <source>
        <dbReference type="EMBL" id="MDM7861339.1"/>
    </source>
</evidence>
<keyword evidence="5" id="KW-0378">Hydrolase</keyword>
<dbReference type="InterPro" id="IPR036264">
    <property type="entry name" value="Bact_exopeptidase_dim_dom"/>
</dbReference>
<dbReference type="CDD" id="cd03884">
    <property type="entry name" value="M20_bAS"/>
    <property type="match status" value="1"/>
</dbReference>
<dbReference type="InterPro" id="IPR010158">
    <property type="entry name" value="Amidase_Cbmase"/>
</dbReference>
<dbReference type="PANTHER" id="PTHR32494">
    <property type="entry name" value="ALLANTOATE DEIMINASE-RELATED"/>
    <property type="match status" value="1"/>
</dbReference>
<dbReference type="Gene3D" id="3.40.630.10">
    <property type="entry name" value="Zn peptidases"/>
    <property type="match status" value="1"/>
</dbReference>
<protein>
    <submittedName>
        <fullName evidence="8">Allantoate amidohydrolase</fullName>
    </submittedName>
</protein>
<evidence type="ECO:0000256" key="4">
    <source>
        <dbReference type="ARBA" id="ARBA00022723"/>
    </source>
</evidence>
<dbReference type="PANTHER" id="PTHR32494:SF19">
    <property type="entry name" value="ALLANTOATE DEIMINASE-RELATED"/>
    <property type="match status" value="1"/>
</dbReference>
<evidence type="ECO:0000313" key="9">
    <source>
        <dbReference type="Proteomes" id="UP001234343"/>
    </source>
</evidence>
<sequence>MNVLDPHTITRHGKRAIERCLALSRISEMDGGILRQYLTVKHAEANQQAARWMQQAGMTTWQDEVGNQWGRLASSDPAAKRLIVGSHLDTVPNAGAYDGILGVMLAIELADLAHQQSVELPFHLDVVGFCDEEGTRFGATLIGSKALAGDFNANWLELTDEHGTTMADAMTVFGLDPLKVQDAALDPTELLAYWETHIEQGPVLEAQQQAIGVVTAIAGAKRALVSFKGRAGHSGTTPMHMRQDSLVAAAEFICKVEQSAAQCSNSQVATVGYIDAKPGAVNVIAGKTTLSLDVRAQQDSELDQLLHSIEHHAQAIAEQRNLTLEWQWTHAAAAVACDQHIMQTFMEACARNDESIALLPSGAGHDAMAIATKCPVGMLFVRSPGGVSHHPSETVVEEDVARVLAVMYSALAIQIAKTQETYEPVTHDDVALAAG</sequence>
<evidence type="ECO:0000256" key="6">
    <source>
        <dbReference type="ARBA" id="ARBA00023211"/>
    </source>
</evidence>
<comment type="caution">
    <text evidence="8">The sequence shown here is derived from an EMBL/GenBank/DDBJ whole genome shotgun (WGS) entry which is preliminary data.</text>
</comment>
<dbReference type="Proteomes" id="UP001234343">
    <property type="component" value="Unassembled WGS sequence"/>
</dbReference>
<evidence type="ECO:0000256" key="3">
    <source>
        <dbReference type="ARBA" id="ARBA00011738"/>
    </source>
</evidence>
<comment type="similarity">
    <text evidence="2">Belongs to the peptidase M20 family.</text>
</comment>
<evidence type="ECO:0000259" key="7">
    <source>
        <dbReference type="Pfam" id="PF07687"/>
    </source>
</evidence>
<dbReference type="SUPFAM" id="SSF53187">
    <property type="entry name" value="Zn-dependent exopeptidases"/>
    <property type="match status" value="1"/>
</dbReference>
<dbReference type="SUPFAM" id="SSF55031">
    <property type="entry name" value="Bacterial exopeptidase dimerisation domain"/>
    <property type="match status" value="1"/>
</dbReference>
<evidence type="ECO:0000256" key="5">
    <source>
        <dbReference type="ARBA" id="ARBA00022801"/>
    </source>
</evidence>
<dbReference type="NCBIfam" id="NF006775">
    <property type="entry name" value="PRK09290.2-5"/>
    <property type="match status" value="1"/>
</dbReference>
<gene>
    <name evidence="8" type="ORF">QTP81_12100</name>
</gene>
<organism evidence="8 9">
    <name type="scientific">Alteromonas arenosi</name>
    <dbReference type="NCBI Taxonomy" id="3055817"/>
    <lineage>
        <taxon>Bacteria</taxon>
        <taxon>Pseudomonadati</taxon>
        <taxon>Pseudomonadota</taxon>
        <taxon>Gammaproteobacteria</taxon>
        <taxon>Alteromonadales</taxon>
        <taxon>Alteromonadaceae</taxon>
        <taxon>Alteromonas/Salinimonas group</taxon>
        <taxon>Alteromonas</taxon>
    </lineage>
</organism>
<dbReference type="NCBIfam" id="NF006771">
    <property type="entry name" value="PRK09290.1-5"/>
    <property type="match status" value="1"/>
</dbReference>
<proteinExistence type="inferred from homology"/>
<dbReference type="RefSeq" id="WP_289365780.1">
    <property type="nucleotide sequence ID" value="NZ_JAUCBP010000010.1"/>
</dbReference>
<dbReference type="NCBIfam" id="TIGR01879">
    <property type="entry name" value="hydantase"/>
    <property type="match status" value="1"/>
</dbReference>
<dbReference type="InterPro" id="IPR011650">
    <property type="entry name" value="Peptidase_M20_dimer"/>
</dbReference>
<name>A0ABT7SYS0_9ALTE</name>
<reference evidence="8 9" key="1">
    <citation type="submission" date="2023-06" db="EMBL/GenBank/DDBJ databases">
        <title>Alteromonas sp. ASW11-36 isolated from intertidal sand.</title>
        <authorList>
            <person name="Li Y."/>
        </authorList>
    </citation>
    <scope>NUCLEOTIDE SEQUENCE [LARGE SCALE GENOMIC DNA]</scope>
    <source>
        <strain evidence="8 9">ASW11-36</strain>
    </source>
</reference>
<keyword evidence="6" id="KW-0464">Manganese</keyword>
<keyword evidence="9" id="KW-1185">Reference proteome</keyword>
<dbReference type="Gene3D" id="3.30.70.360">
    <property type="match status" value="1"/>
</dbReference>
<dbReference type="InterPro" id="IPR002933">
    <property type="entry name" value="Peptidase_M20"/>
</dbReference>
<keyword evidence="4" id="KW-0479">Metal-binding</keyword>
<accession>A0ABT7SYS0</accession>